<dbReference type="Pfam" id="PF00018">
    <property type="entry name" value="SH3_1"/>
    <property type="match status" value="1"/>
</dbReference>
<dbReference type="PROSITE" id="PS50002">
    <property type="entry name" value="SH3"/>
    <property type="match status" value="1"/>
</dbReference>
<evidence type="ECO:0000313" key="10">
    <source>
        <dbReference type="EMBL" id="GBM84673.1"/>
    </source>
</evidence>
<comment type="caution">
    <text evidence="10">The sequence shown here is derived from an EMBL/GenBank/DDBJ whole genome shotgun (WGS) entry which is preliminary data.</text>
</comment>
<comment type="similarity">
    <text evidence="2">Belongs to the SKAP family.</text>
</comment>
<dbReference type="SUPFAM" id="SSF50729">
    <property type="entry name" value="PH domain-like"/>
    <property type="match status" value="1"/>
</dbReference>
<keyword evidence="3 6" id="KW-0728">SH3 domain</keyword>
<evidence type="ECO:0000256" key="7">
    <source>
        <dbReference type="SAM" id="MobiDB-lite"/>
    </source>
</evidence>
<evidence type="ECO:0000256" key="1">
    <source>
        <dbReference type="ARBA" id="ARBA00004496"/>
    </source>
</evidence>
<keyword evidence="10" id="KW-0418">Kinase</keyword>
<dbReference type="Proteomes" id="UP000499080">
    <property type="component" value="Unassembled WGS sequence"/>
</dbReference>
<keyword evidence="4" id="KW-0963">Cytoplasm</keyword>
<feature type="domain" description="SH3" evidence="8">
    <location>
        <begin position="395"/>
        <end position="456"/>
    </location>
</feature>
<dbReference type="AlphaFoldDB" id="A0A4Y2J3A5"/>
<dbReference type="PANTHER" id="PTHR15129">
    <property type="entry name" value="SRC-ASSOCIATED ADAPTOR PROTEIN"/>
    <property type="match status" value="1"/>
</dbReference>
<dbReference type="SMART" id="SM00233">
    <property type="entry name" value="PH"/>
    <property type="match status" value="1"/>
</dbReference>
<dbReference type="PANTHER" id="PTHR15129:SF0">
    <property type="entry name" value="SH3 DOMAIN-CONTAINING PROTEIN"/>
    <property type="match status" value="1"/>
</dbReference>
<feature type="domain" description="PH" evidence="9">
    <location>
        <begin position="214"/>
        <end position="317"/>
    </location>
</feature>
<dbReference type="Gene3D" id="2.30.29.30">
    <property type="entry name" value="Pleckstrin-homology domain (PH domain)/Phosphotyrosine-binding domain (PTB)"/>
    <property type="match status" value="1"/>
</dbReference>
<dbReference type="GO" id="GO:0005737">
    <property type="term" value="C:cytoplasm"/>
    <property type="evidence" value="ECO:0007669"/>
    <property type="project" value="UniProtKB-SubCell"/>
</dbReference>
<reference evidence="10 11" key="1">
    <citation type="journal article" date="2019" name="Sci. Rep.">
        <title>Orb-weaving spider Araneus ventricosus genome elucidates the spidroin gene catalogue.</title>
        <authorList>
            <person name="Kono N."/>
            <person name="Nakamura H."/>
            <person name="Ohtoshi R."/>
            <person name="Moran D.A.P."/>
            <person name="Shinohara A."/>
            <person name="Yoshida Y."/>
            <person name="Fujiwara M."/>
            <person name="Mori M."/>
            <person name="Tomita M."/>
            <person name="Arakawa K."/>
        </authorList>
    </citation>
    <scope>NUCLEOTIDE SEQUENCE [LARGE SCALE GENOMIC DNA]</scope>
</reference>
<dbReference type="SMART" id="SM00326">
    <property type="entry name" value="SH3"/>
    <property type="match status" value="1"/>
</dbReference>
<dbReference type="Gene3D" id="2.30.30.40">
    <property type="entry name" value="SH3 Domains"/>
    <property type="match status" value="1"/>
</dbReference>
<comment type="subcellular location">
    <subcellularLocation>
        <location evidence="1">Cytoplasm</location>
    </subcellularLocation>
</comment>
<evidence type="ECO:0000256" key="5">
    <source>
        <dbReference type="ARBA" id="ARBA00022553"/>
    </source>
</evidence>
<name>A0A4Y2J3A5_ARAVE</name>
<dbReference type="OrthoDB" id="243840at2759"/>
<dbReference type="InterPro" id="IPR011993">
    <property type="entry name" value="PH-like_dom_sf"/>
</dbReference>
<dbReference type="EMBL" id="BGPR01003177">
    <property type="protein sequence ID" value="GBM84673.1"/>
    <property type="molecule type" value="Genomic_DNA"/>
</dbReference>
<feature type="region of interest" description="Disordered" evidence="7">
    <location>
        <begin position="319"/>
        <end position="342"/>
    </location>
</feature>
<evidence type="ECO:0000256" key="6">
    <source>
        <dbReference type="PROSITE-ProRule" id="PRU00192"/>
    </source>
</evidence>
<keyword evidence="11" id="KW-1185">Reference proteome</keyword>
<proteinExistence type="inferred from homology"/>
<evidence type="ECO:0000313" key="11">
    <source>
        <dbReference type="Proteomes" id="UP000499080"/>
    </source>
</evidence>
<gene>
    <name evidence="10" type="primary">Skap2</name>
    <name evidence="10" type="ORF">AVEN_16210_1</name>
</gene>
<dbReference type="InterPro" id="IPR001452">
    <property type="entry name" value="SH3_domain"/>
</dbReference>
<organism evidence="10 11">
    <name type="scientific">Araneus ventricosus</name>
    <name type="common">Orbweaver spider</name>
    <name type="synonym">Epeira ventricosa</name>
    <dbReference type="NCBI Taxonomy" id="182803"/>
    <lineage>
        <taxon>Eukaryota</taxon>
        <taxon>Metazoa</taxon>
        <taxon>Ecdysozoa</taxon>
        <taxon>Arthropoda</taxon>
        <taxon>Chelicerata</taxon>
        <taxon>Arachnida</taxon>
        <taxon>Araneae</taxon>
        <taxon>Araneomorphae</taxon>
        <taxon>Entelegynae</taxon>
        <taxon>Araneoidea</taxon>
        <taxon>Araneidae</taxon>
        <taxon>Araneus</taxon>
    </lineage>
</organism>
<dbReference type="Gene3D" id="6.10.250.220">
    <property type="match status" value="1"/>
</dbReference>
<dbReference type="Pfam" id="PF00169">
    <property type="entry name" value="PH"/>
    <property type="match status" value="1"/>
</dbReference>
<sequence>MDWMTTHDPTVANVVMKSTSEIGGCPTMLEVQERSHQYRKLVIIQKLWIHSRNNCCWSDEKVIGKLISVSTRMSKFHASVREILEDVHLFLSNTIQNDVLSSASLTHKERLLSRLKSLQSEYPELHLQFSETEEAKSDSKRCSTASPLPYVDMNGGSPYKIPFFPTNVDQENYDVCSPRERYDSSENQSVTGSEDYASEDARLIPEIPASDLYSCEKAGYLDKKKRDSIKGWLNPFQRRWCAIKDNVLYYYEKTTDRKQKGCIVLTGYEARSLPDEDGKKYNHCFELVCPGKRTYQFSAPSEKDLQQWIVAVEKNSKIPTQGKPASRDSISHSNYGKKAEPNVAEPVAEDIYEIVDEETVNSDSNIEKTENIVDQKEERELSVQDNQTDQDQFFNYSDWYVGLWDCSGSDDSELTFYRGDLIHIISKEYDSFAWWIGELQGKIGFVPKSYLMEAYESC</sequence>
<keyword evidence="5" id="KW-0597">Phosphoprotein</keyword>
<evidence type="ECO:0000259" key="9">
    <source>
        <dbReference type="PROSITE" id="PS50003"/>
    </source>
</evidence>
<dbReference type="GO" id="GO:0016301">
    <property type="term" value="F:kinase activity"/>
    <property type="evidence" value="ECO:0007669"/>
    <property type="project" value="UniProtKB-KW"/>
</dbReference>
<dbReference type="InterPro" id="IPR001849">
    <property type="entry name" value="PH_domain"/>
</dbReference>
<evidence type="ECO:0000256" key="3">
    <source>
        <dbReference type="ARBA" id="ARBA00022443"/>
    </source>
</evidence>
<keyword evidence="10" id="KW-0808">Transferase</keyword>
<dbReference type="PROSITE" id="PS50003">
    <property type="entry name" value="PH_DOMAIN"/>
    <property type="match status" value="1"/>
</dbReference>
<dbReference type="GO" id="GO:0005886">
    <property type="term" value="C:plasma membrane"/>
    <property type="evidence" value="ECO:0007669"/>
    <property type="project" value="TreeGrafter"/>
</dbReference>
<accession>A0A4Y2J3A5</accession>
<dbReference type="InterPro" id="IPR036028">
    <property type="entry name" value="SH3-like_dom_sf"/>
</dbReference>
<evidence type="ECO:0000256" key="4">
    <source>
        <dbReference type="ARBA" id="ARBA00022490"/>
    </source>
</evidence>
<evidence type="ECO:0000256" key="2">
    <source>
        <dbReference type="ARBA" id="ARBA00005864"/>
    </source>
</evidence>
<dbReference type="InterPro" id="IPR037781">
    <property type="entry name" value="SKAP_fam"/>
</dbReference>
<dbReference type="SUPFAM" id="SSF50044">
    <property type="entry name" value="SH3-domain"/>
    <property type="match status" value="1"/>
</dbReference>
<dbReference type="CDD" id="cd11866">
    <property type="entry name" value="SH3_SKAP1-like"/>
    <property type="match status" value="1"/>
</dbReference>
<protein>
    <submittedName>
        <fullName evidence="10">Src kinase-associated phosphoprotein 2</fullName>
    </submittedName>
</protein>
<evidence type="ECO:0000259" key="8">
    <source>
        <dbReference type="PROSITE" id="PS50002"/>
    </source>
</evidence>